<dbReference type="PANTHER" id="PTHR33164">
    <property type="entry name" value="TRANSCRIPTIONAL REGULATOR, MARR FAMILY"/>
    <property type="match status" value="1"/>
</dbReference>
<dbReference type="Pfam" id="PF12802">
    <property type="entry name" value="MarR_2"/>
    <property type="match status" value="1"/>
</dbReference>
<dbReference type="InterPro" id="IPR036390">
    <property type="entry name" value="WH_DNA-bd_sf"/>
</dbReference>
<evidence type="ECO:0000313" key="3">
    <source>
        <dbReference type="Proteomes" id="UP000284841"/>
    </source>
</evidence>
<sequence>MTTNEASKQVARYYHVWRETNRIYSDWAKKHDISYNALLILYSLWNAKHYCTQKMICDQWMLPKQTVNTILKEFEKKELVFFGSTPYDHRKRGIRLTDAGIAYAQDVIPKLMELETQAMEKMGKDRADALIENTALFIDYFKEGMNHE</sequence>
<evidence type="ECO:0000259" key="1">
    <source>
        <dbReference type="SMART" id="SM00347"/>
    </source>
</evidence>
<dbReference type="PANTHER" id="PTHR33164:SF89">
    <property type="entry name" value="MARR FAMILY REGULATORY PROTEIN"/>
    <property type="match status" value="1"/>
</dbReference>
<dbReference type="AlphaFoldDB" id="A0A415E8D5"/>
<comment type="caution">
    <text evidence="2">The sequence shown here is derived from an EMBL/GenBank/DDBJ whole genome shotgun (WGS) entry which is preliminary data.</text>
</comment>
<evidence type="ECO:0000313" key="2">
    <source>
        <dbReference type="EMBL" id="RHJ90063.1"/>
    </source>
</evidence>
<dbReference type="STRING" id="1776384.GCA_900086585_03458"/>
<dbReference type="SMART" id="SM00347">
    <property type="entry name" value="HTH_MARR"/>
    <property type="match status" value="1"/>
</dbReference>
<dbReference type="GO" id="GO:0006950">
    <property type="term" value="P:response to stress"/>
    <property type="evidence" value="ECO:0007669"/>
    <property type="project" value="TreeGrafter"/>
</dbReference>
<dbReference type="Gene3D" id="1.10.10.10">
    <property type="entry name" value="Winged helix-like DNA-binding domain superfamily/Winged helix DNA-binding domain"/>
    <property type="match status" value="1"/>
</dbReference>
<reference evidence="2 3" key="1">
    <citation type="submission" date="2018-08" db="EMBL/GenBank/DDBJ databases">
        <title>A genome reference for cultivated species of the human gut microbiota.</title>
        <authorList>
            <person name="Zou Y."/>
            <person name="Xue W."/>
            <person name="Luo G."/>
        </authorList>
    </citation>
    <scope>NUCLEOTIDE SEQUENCE [LARGE SCALE GENOMIC DNA]</scope>
    <source>
        <strain evidence="2 3">AM07-24</strain>
    </source>
</reference>
<dbReference type="GeneID" id="83005756"/>
<name>A0A415E8D5_9FIRM</name>
<feature type="domain" description="HTH marR-type" evidence="1">
    <location>
        <begin position="26"/>
        <end position="127"/>
    </location>
</feature>
<dbReference type="OrthoDB" id="3232829at2"/>
<dbReference type="EMBL" id="QRMS01000001">
    <property type="protein sequence ID" value="RHJ90063.1"/>
    <property type="molecule type" value="Genomic_DNA"/>
</dbReference>
<dbReference type="RefSeq" id="WP_067541261.1">
    <property type="nucleotide sequence ID" value="NZ_AP025567.1"/>
</dbReference>
<accession>A0A415E8D5</accession>
<dbReference type="SUPFAM" id="SSF46785">
    <property type="entry name" value="Winged helix' DNA-binding domain"/>
    <property type="match status" value="1"/>
</dbReference>
<organism evidence="2 3">
    <name type="scientific">Emergencia timonensis</name>
    <dbReference type="NCBI Taxonomy" id="1776384"/>
    <lineage>
        <taxon>Bacteria</taxon>
        <taxon>Bacillati</taxon>
        <taxon>Bacillota</taxon>
        <taxon>Clostridia</taxon>
        <taxon>Peptostreptococcales</taxon>
        <taxon>Anaerovoracaceae</taxon>
        <taxon>Emergencia</taxon>
    </lineage>
</organism>
<keyword evidence="3" id="KW-1185">Reference proteome</keyword>
<dbReference type="GO" id="GO:0003700">
    <property type="term" value="F:DNA-binding transcription factor activity"/>
    <property type="evidence" value="ECO:0007669"/>
    <property type="project" value="InterPro"/>
</dbReference>
<dbReference type="Proteomes" id="UP000284841">
    <property type="component" value="Unassembled WGS sequence"/>
</dbReference>
<protein>
    <submittedName>
        <fullName evidence="2">MarR family transcriptional regulator</fullName>
    </submittedName>
</protein>
<proteinExistence type="predicted"/>
<dbReference type="InterPro" id="IPR036388">
    <property type="entry name" value="WH-like_DNA-bd_sf"/>
</dbReference>
<dbReference type="InterPro" id="IPR039422">
    <property type="entry name" value="MarR/SlyA-like"/>
</dbReference>
<dbReference type="InterPro" id="IPR000835">
    <property type="entry name" value="HTH_MarR-typ"/>
</dbReference>
<gene>
    <name evidence="2" type="ORF">DW099_05800</name>
</gene>